<keyword evidence="2" id="KW-1185">Reference proteome</keyword>
<evidence type="ECO:0000256" key="1">
    <source>
        <dbReference type="SAM" id="Phobius"/>
    </source>
</evidence>
<keyword evidence="1" id="KW-0472">Membrane</keyword>
<keyword evidence="1" id="KW-0812">Transmembrane</keyword>
<protein>
    <submittedName>
        <fullName evidence="3">Uncharacterized protein</fullName>
    </submittedName>
</protein>
<evidence type="ECO:0000313" key="2">
    <source>
        <dbReference type="Proteomes" id="UP000050795"/>
    </source>
</evidence>
<sequence length="148" mass="17092">MNLWYIEAVTCIAIFFVINLILCLKYIRNWRIERIFLATLLLLWSAEVCLVDCTVISLNCSYLFIITFLEDLLVIILFCMRRRLKIIVAIILAVLSIVCAVVAVVLTFIPWYEDLCKMLVVAFLNTSMCLITLLVANKLKSFLYHTST</sequence>
<dbReference type="AlphaFoldDB" id="A0AA85IVZ8"/>
<feature type="transmembrane region" description="Helical" evidence="1">
    <location>
        <begin position="63"/>
        <end position="80"/>
    </location>
</feature>
<reference evidence="3" key="2">
    <citation type="submission" date="2023-11" db="UniProtKB">
        <authorList>
            <consortium name="WormBaseParasite"/>
        </authorList>
    </citation>
    <scope>IDENTIFICATION</scope>
</reference>
<proteinExistence type="predicted"/>
<reference evidence="2" key="1">
    <citation type="submission" date="2022-06" db="EMBL/GenBank/DDBJ databases">
        <authorList>
            <person name="Berger JAMES D."/>
            <person name="Berger JAMES D."/>
        </authorList>
    </citation>
    <scope>NUCLEOTIDE SEQUENCE [LARGE SCALE GENOMIC DNA]</scope>
</reference>
<feature type="transmembrane region" description="Helical" evidence="1">
    <location>
        <begin position="87"/>
        <end position="112"/>
    </location>
</feature>
<feature type="transmembrane region" description="Helical" evidence="1">
    <location>
        <begin position="36"/>
        <end position="57"/>
    </location>
</feature>
<dbReference type="Proteomes" id="UP000050795">
    <property type="component" value="Unassembled WGS sequence"/>
</dbReference>
<accession>A0AA85IVZ8</accession>
<organism evidence="2 3">
    <name type="scientific">Trichobilharzia regenti</name>
    <name type="common">Nasal bird schistosome</name>
    <dbReference type="NCBI Taxonomy" id="157069"/>
    <lineage>
        <taxon>Eukaryota</taxon>
        <taxon>Metazoa</taxon>
        <taxon>Spiralia</taxon>
        <taxon>Lophotrochozoa</taxon>
        <taxon>Platyhelminthes</taxon>
        <taxon>Trematoda</taxon>
        <taxon>Digenea</taxon>
        <taxon>Strigeidida</taxon>
        <taxon>Schistosomatoidea</taxon>
        <taxon>Schistosomatidae</taxon>
        <taxon>Trichobilharzia</taxon>
    </lineage>
</organism>
<feature type="transmembrane region" description="Helical" evidence="1">
    <location>
        <begin position="6"/>
        <end position="24"/>
    </location>
</feature>
<name>A0AA85IVZ8_TRIRE</name>
<evidence type="ECO:0000313" key="3">
    <source>
        <dbReference type="WBParaSite" id="TREG1_126440.1"/>
    </source>
</evidence>
<feature type="transmembrane region" description="Helical" evidence="1">
    <location>
        <begin position="118"/>
        <end position="136"/>
    </location>
</feature>
<dbReference type="WBParaSite" id="TREG1_126440.1">
    <property type="protein sequence ID" value="TREG1_126440.1"/>
    <property type="gene ID" value="TREG1_126440"/>
</dbReference>
<keyword evidence="1" id="KW-1133">Transmembrane helix</keyword>